<protein>
    <recommendedName>
        <fullName evidence="4">Integral membrane protein</fullName>
    </recommendedName>
</protein>
<feature type="transmembrane region" description="Helical" evidence="1">
    <location>
        <begin position="30"/>
        <end position="63"/>
    </location>
</feature>
<keyword evidence="1" id="KW-0472">Membrane</keyword>
<keyword evidence="3" id="KW-1185">Reference proteome</keyword>
<dbReference type="AlphaFoldDB" id="A0A8J3WG35"/>
<dbReference type="RefSeq" id="WP_189243703.1">
    <property type="nucleotide sequence ID" value="NZ_BMQP01000047.1"/>
</dbReference>
<evidence type="ECO:0008006" key="4">
    <source>
        <dbReference type="Google" id="ProtNLM"/>
    </source>
</evidence>
<keyword evidence="1" id="KW-1133">Transmembrane helix</keyword>
<organism evidence="2 3">
    <name type="scientific">Planobispora rosea</name>
    <dbReference type="NCBI Taxonomy" id="35762"/>
    <lineage>
        <taxon>Bacteria</taxon>
        <taxon>Bacillati</taxon>
        <taxon>Actinomycetota</taxon>
        <taxon>Actinomycetes</taxon>
        <taxon>Streptosporangiales</taxon>
        <taxon>Streptosporangiaceae</taxon>
        <taxon>Planobispora</taxon>
    </lineage>
</organism>
<reference evidence="2" key="1">
    <citation type="submission" date="2021-01" db="EMBL/GenBank/DDBJ databases">
        <title>Whole genome shotgun sequence of Planobispora rosea NBRC 15558.</title>
        <authorList>
            <person name="Komaki H."/>
            <person name="Tamura T."/>
        </authorList>
    </citation>
    <scope>NUCLEOTIDE SEQUENCE</scope>
    <source>
        <strain evidence="2">NBRC 15558</strain>
    </source>
</reference>
<evidence type="ECO:0000256" key="1">
    <source>
        <dbReference type="SAM" id="Phobius"/>
    </source>
</evidence>
<sequence>MTSTSHPRTYGGWREARSAGLGPLDARQTAVVLAAILIPIFIGFVAGITVTVYLLPVTVLVAAGAIARRDGVLVVAHLRAWARWRWAEWRTHTTYLGSVFTPVGRPWHLPGVLAPTRLLDVADPGRGRIGIVWNQRTGAMSATLMLSPAGALLADTGDVNRRVAGWGALLAGLADDATIRHAALTVELVPEPGTQLTDHVHDRLDPASPALARSVMGELVATAPRTSAQVRTRLTITCDPSIGAATPRQVPDAVAELLRTLGGLAISAAGAEVVARASASDMIRIVRTAYDPASEAVTDGWNDLRWHEASPIHAREGYDLYRHDGAYSASWVLAELPRQQVTHDVLLRLLSPGRHRRRITLLYRTLPRDMAAQLLEREVNAAATREELSRRARRSSTARDRADATRAARAAAEEAAGAGLVQVSLYVTVTVAERAQLAEACREVEQAAGHSRLRLRRAYGGQAAGFAVGLGCGVYPADG</sequence>
<gene>
    <name evidence="2" type="ORF">Pro02_64160</name>
</gene>
<dbReference type="Proteomes" id="UP000655044">
    <property type="component" value="Unassembled WGS sequence"/>
</dbReference>
<dbReference type="InterPro" id="IPR049978">
    <property type="entry name" value="SCO6880-like"/>
</dbReference>
<name>A0A8J3WG35_PLARO</name>
<evidence type="ECO:0000313" key="2">
    <source>
        <dbReference type="EMBL" id="GIH88008.1"/>
    </source>
</evidence>
<proteinExistence type="predicted"/>
<comment type="caution">
    <text evidence="2">The sequence shown here is derived from an EMBL/GenBank/DDBJ whole genome shotgun (WGS) entry which is preliminary data.</text>
</comment>
<accession>A0A8J3WG35</accession>
<keyword evidence="1" id="KW-0812">Transmembrane</keyword>
<dbReference type="NCBIfam" id="NF042935">
    <property type="entry name" value="SCO6880_fam"/>
    <property type="match status" value="1"/>
</dbReference>
<dbReference type="EMBL" id="BOOI01000071">
    <property type="protein sequence ID" value="GIH88008.1"/>
    <property type="molecule type" value="Genomic_DNA"/>
</dbReference>
<evidence type="ECO:0000313" key="3">
    <source>
        <dbReference type="Proteomes" id="UP000655044"/>
    </source>
</evidence>